<sequence length="73" mass="8363">MKEEEEEDTGVSDRRSQRPGPEAHYGDWVEYHPEPNALSVRHATPRTDTVEGTCRVGTTVVPLPYADRQRDRQ</sequence>
<evidence type="ECO:0000313" key="3">
    <source>
        <dbReference type="Proteomes" id="UP000638353"/>
    </source>
</evidence>
<accession>A0A919CDZ6</accession>
<dbReference type="AlphaFoldDB" id="A0A919CDZ6"/>
<evidence type="ECO:0000256" key="1">
    <source>
        <dbReference type="SAM" id="MobiDB-lite"/>
    </source>
</evidence>
<reference evidence="2" key="2">
    <citation type="submission" date="2020-09" db="EMBL/GenBank/DDBJ databases">
        <authorList>
            <person name="Sun Q."/>
            <person name="Ohkuma M."/>
        </authorList>
    </citation>
    <scope>NUCLEOTIDE SEQUENCE</scope>
    <source>
        <strain evidence="2">JCM 4637</strain>
    </source>
</reference>
<feature type="region of interest" description="Disordered" evidence="1">
    <location>
        <begin position="1"/>
        <end position="32"/>
    </location>
</feature>
<name>A0A919CDZ6_9ACTN</name>
<feature type="compositionally biased region" description="Acidic residues" evidence="1">
    <location>
        <begin position="1"/>
        <end position="10"/>
    </location>
</feature>
<gene>
    <name evidence="2" type="ORF">GCM10010334_71610</name>
</gene>
<comment type="caution">
    <text evidence="2">The sequence shown here is derived from an EMBL/GenBank/DDBJ whole genome shotgun (WGS) entry which is preliminary data.</text>
</comment>
<evidence type="ECO:0000313" key="2">
    <source>
        <dbReference type="EMBL" id="GHD13433.1"/>
    </source>
</evidence>
<reference evidence="2" key="1">
    <citation type="journal article" date="2014" name="Int. J. Syst. Evol. Microbiol.">
        <title>Complete genome sequence of Corynebacterium casei LMG S-19264T (=DSM 44701T), isolated from a smear-ripened cheese.</title>
        <authorList>
            <consortium name="US DOE Joint Genome Institute (JGI-PGF)"/>
            <person name="Walter F."/>
            <person name="Albersmeier A."/>
            <person name="Kalinowski J."/>
            <person name="Ruckert C."/>
        </authorList>
    </citation>
    <scope>NUCLEOTIDE SEQUENCE</scope>
    <source>
        <strain evidence="2">JCM 4637</strain>
    </source>
</reference>
<dbReference type="Proteomes" id="UP000638353">
    <property type="component" value="Unassembled WGS sequence"/>
</dbReference>
<proteinExistence type="predicted"/>
<dbReference type="EMBL" id="BMVC01000019">
    <property type="protein sequence ID" value="GHD13433.1"/>
    <property type="molecule type" value="Genomic_DNA"/>
</dbReference>
<organism evidence="2 3">
    <name type="scientific">Streptomyces finlayi</name>
    <dbReference type="NCBI Taxonomy" id="67296"/>
    <lineage>
        <taxon>Bacteria</taxon>
        <taxon>Bacillati</taxon>
        <taxon>Actinomycetota</taxon>
        <taxon>Actinomycetes</taxon>
        <taxon>Kitasatosporales</taxon>
        <taxon>Streptomycetaceae</taxon>
        <taxon>Streptomyces</taxon>
    </lineage>
</organism>
<protein>
    <submittedName>
        <fullName evidence="2">Uncharacterized protein</fullName>
    </submittedName>
</protein>